<gene>
    <name evidence="2" type="ORF">IW261DRAFT_568799</name>
</gene>
<feature type="compositionally biased region" description="Low complexity" evidence="1">
    <location>
        <begin position="578"/>
        <end position="597"/>
    </location>
</feature>
<dbReference type="InterPro" id="IPR011993">
    <property type="entry name" value="PH-like_dom_sf"/>
</dbReference>
<dbReference type="EMBL" id="JAUEPR010000028">
    <property type="protein sequence ID" value="KAK0474185.1"/>
    <property type="molecule type" value="Genomic_DNA"/>
</dbReference>
<feature type="compositionally biased region" description="Polar residues" evidence="1">
    <location>
        <begin position="919"/>
        <end position="931"/>
    </location>
</feature>
<comment type="caution">
    <text evidence="2">The sequence shown here is derived from an EMBL/GenBank/DDBJ whole genome shotgun (WGS) entry which is preliminary data.</text>
</comment>
<organism evidence="2 3">
    <name type="scientific">Armillaria novae-zelandiae</name>
    <dbReference type="NCBI Taxonomy" id="153914"/>
    <lineage>
        <taxon>Eukaryota</taxon>
        <taxon>Fungi</taxon>
        <taxon>Dikarya</taxon>
        <taxon>Basidiomycota</taxon>
        <taxon>Agaricomycotina</taxon>
        <taxon>Agaricomycetes</taxon>
        <taxon>Agaricomycetidae</taxon>
        <taxon>Agaricales</taxon>
        <taxon>Marasmiineae</taxon>
        <taxon>Physalacriaceae</taxon>
        <taxon>Armillaria</taxon>
    </lineage>
</organism>
<evidence type="ECO:0000256" key="1">
    <source>
        <dbReference type="SAM" id="MobiDB-lite"/>
    </source>
</evidence>
<evidence type="ECO:0000313" key="3">
    <source>
        <dbReference type="Proteomes" id="UP001175227"/>
    </source>
</evidence>
<feature type="compositionally biased region" description="Basic and acidic residues" evidence="1">
    <location>
        <begin position="487"/>
        <end position="497"/>
    </location>
</feature>
<dbReference type="PANTHER" id="PTHR37283">
    <property type="entry name" value="PH DOMAIN-CONTAINING PROTEIN YHR131C"/>
    <property type="match status" value="1"/>
</dbReference>
<dbReference type="Gene3D" id="2.30.29.30">
    <property type="entry name" value="Pleckstrin-homology domain (PH domain)/Phosphotyrosine-binding domain (PTB)"/>
    <property type="match status" value="2"/>
</dbReference>
<protein>
    <recommendedName>
        <fullName evidence="4">PH domain-containing protein</fullName>
    </recommendedName>
</protein>
<feature type="region of interest" description="Disordered" evidence="1">
    <location>
        <begin position="897"/>
        <end position="986"/>
    </location>
</feature>
<feature type="compositionally biased region" description="Low complexity" evidence="1">
    <location>
        <begin position="292"/>
        <end position="313"/>
    </location>
</feature>
<feature type="compositionally biased region" description="Basic residues" evidence="1">
    <location>
        <begin position="962"/>
        <end position="975"/>
    </location>
</feature>
<proteinExistence type="predicted"/>
<feature type="region of interest" description="Disordered" evidence="1">
    <location>
        <begin position="200"/>
        <end position="313"/>
    </location>
</feature>
<feature type="compositionally biased region" description="Polar residues" evidence="1">
    <location>
        <begin position="567"/>
        <end position="576"/>
    </location>
</feature>
<dbReference type="SUPFAM" id="SSF50729">
    <property type="entry name" value="PH domain-like"/>
    <property type="match status" value="1"/>
</dbReference>
<sequence>MRQSTSMDVGVAKPYMSQPMLAMPNPYSIQQRRGIDESSLSSPSSSPTGSEPCSAPVPPKRTRHSISTAVVTGTNTGVVFTGKSITFDGLPSETATNATLKQRSGLPTDNNGNAGSVTTLMEPPHILLSKQVAALSRPLLHETPSNSLPSSPPAQQHTPSRLLETANDYEPNHSSPPTSDNIKSSAILIEVRNLSAEVHNGSTQSLTGEKAPSFASTSTKSFHTPPSHAHSLPGEPVPFLPATTASKQKAPSPPPSRGRNLPSLTSNSMHDAGAPSPSDDTHIAREAGALKSSMPGPSLPSVPSSSSTTRSVFTGSRTLDAAESAPYVFPPMKPHGAAINTEKSLPKTPLELSSKPPPSAYGTTPTRRSPPSLPMPLHRFSMTLAEGTGSARLSPSLITRHPPMPILNLPMLPPSTPSTSSATLSSSANRPHQKLRSMPALPRQGTNVEEDDDEDDEDDDDGDDTEDGEESAEVSDGVDDDDDDRTAEDSPSTRDRSALASPSRQHESVQVLAPSLHLPIDLARLDLSFLDDPPRSPDMKGKGKQREDSDLASATPTASRAKGLPTPRQQPFSNDYFSIATPSSPAAKTPSTAAFTPRLEDGMQTPGSPLARGHTADGRPTIYKHASRSMINIVGPSLCRRDEEKETSRVNEVEVVPRTTGLAGLAARLPPSPGNALETPSPVPHPPLQKPSVGDTPGTLHRRRSLPTFSAGSPPPPYPSFTPHKGLHLSSHQPPPDIDAPHVVEGRETLPGYSNSIYLRSVMPRKMEFTQPNVQAKDRKWRRVVCELEGTVFRVYECPRETAGVSAIGSWWERKVGVGDVSLPATSGPASTKKASDVVLGDRTEPVSKLGEVVTDPTRIGGQTDLQLSSPSPVPGPQGPQQTFMHSNQSRSKIVNLLKPSRPHSRSRSDVPNPPRLITPSQPRSSLSTPRPRTPTVAISSPSDSSLTVSTPSSLSSSGSSPRHRSSNSRSHFRTGRTPAPSIMSVPEFPEGELLKAYTLQNAESGLGNDYLKRKNVIRVRMEGEQFLLQAMDVASVVEWIEGLHSATNVALDLDERPMPRGPLFPRRRRRRVVRRTDTATASGTPNVPPDDAQPSAQTT</sequence>
<feature type="compositionally biased region" description="Low complexity" evidence="1">
    <location>
        <begin position="940"/>
        <end position="961"/>
    </location>
</feature>
<feature type="compositionally biased region" description="Basic and acidic residues" evidence="1">
    <location>
        <begin position="532"/>
        <end position="549"/>
    </location>
</feature>
<feature type="region of interest" description="Disordered" evidence="1">
    <location>
        <begin position="1059"/>
        <end position="1100"/>
    </location>
</feature>
<feature type="region of interest" description="Disordered" evidence="1">
    <location>
        <begin position="822"/>
        <end position="885"/>
    </location>
</feature>
<feature type="compositionally biased region" description="Low complexity" evidence="1">
    <location>
        <begin position="417"/>
        <end position="428"/>
    </location>
</feature>
<feature type="compositionally biased region" description="Basic and acidic residues" evidence="1">
    <location>
        <begin position="834"/>
        <end position="846"/>
    </location>
</feature>
<feature type="compositionally biased region" description="Polar residues" evidence="1">
    <location>
        <begin position="214"/>
        <end position="224"/>
    </location>
</feature>
<name>A0AA39NYU6_9AGAR</name>
<feature type="region of interest" description="Disordered" evidence="1">
    <location>
        <begin position="1"/>
        <end position="64"/>
    </location>
</feature>
<dbReference type="PANTHER" id="PTHR37283:SF1">
    <property type="entry name" value="PH DOMAIN-CONTAINING PROTEIN YHR131C"/>
    <property type="match status" value="1"/>
</dbReference>
<dbReference type="AlphaFoldDB" id="A0AA39NYU6"/>
<evidence type="ECO:0000313" key="2">
    <source>
        <dbReference type="EMBL" id="KAK0474185.1"/>
    </source>
</evidence>
<reference evidence="2" key="1">
    <citation type="submission" date="2023-06" db="EMBL/GenBank/DDBJ databases">
        <authorList>
            <consortium name="Lawrence Berkeley National Laboratory"/>
            <person name="Ahrendt S."/>
            <person name="Sahu N."/>
            <person name="Indic B."/>
            <person name="Wong-Bajracharya J."/>
            <person name="Merenyi Z."/>
            <person name="Ke H.-M."/>
            <person name="Monk M."/>
            <person name="Kocsube S."/>
            <person name="Drula E."/>
            <person name="Lipzen A."/>
            <person name="Balint B."/>
            <person name="Henrissat B."/>
            <person name="Andreopoulos B."/>
            <person name="Martin F.M."/>
            <person name="Harder C.B."/>
            <person name="Rigling D."/>
            <person name="Ford K.L."/>
            <person name="Foster G.D."/>
            <person name="Pangilinan J."/>
            <person name="Papanicolaou A."/>
            <person name="Barry K."/>
            <person name="LaButti K."/>
            <person name="Viragh M."/>
            <person name="Koriabine M."/>
            <person name="Yan M."/>
            <person name="Riley R."/>
            <person name="Champramary S."/>
            <person name="Plett K.L."/>
            <person name="Tsai I.J."/>
            <person name="Slot J."/>
            <person name="Sipos G."/>
            <person name="Plett J."/>
            <person name="Nagy L.G."/>
            <person name="Grigoriev I.V."/>
        </authorList>
    </citation>
    <scope>NUCLEOTIDE SEQUENCE</scope>
    <source>
        <strain evidence="2">ICMP 16352</strain>
    </source>
</reference>
<feature type="compositionally biased region" description="Acidic residues" evidence="1">
    <location>
        <begin position="448"/>
        <end position="486"/>
    </location>
</feature>
<feature type="region of interest" description="Disordered" evidence="1">
    <location>
        <begin position="98"/>
        <end position="119"/>
    </location>
</feature>
<feature type="compositionally biased region" description="Low complexity" evidence="1">
    <location>
        <begin position="38"/>
        <end position="54"/>
    </location>
</feature>
<feature type="region of interest" description="Disordered" evidence="1">
    <location>
        <begin position="333"/>
        <end position="374"/>
    </location>
</feature>
<keyword evidence="3" id="KW-1185">Reference proteome</keyword>
<feature type="region of interest" description="Disordered" evidence="1">
    <location>
        <begin position="662"/>
        <end position="734"/>
    </location>
</feature>
<feature type="region of interest" description="Disordered" evidence="1">
    <location>
        <begin position="527"/>
        <end position="628"/>
    </location>
</feature>
<accession>A0AA39NYU6</accession>
<evidence type="ECO:0008006" key="4">
    <source>
        <dbReference type="Google" id="ProtNLM"/>
    </source>
</evidence>
<dbReference type="Proteomes" id="UP001175227">
    <property type="component" value="Unassembled WGS sequence"/>
</dbReference>
<feature type="region of interest" description="Disordered" evidence="1">
    <location>
        <begin position="391"/>
        <end position="512"/>
    </location>
</feature>